<feature type="region of interest" description="Disordered" evidence="1">
    <location>
        <begin position="196"/>
        <end position="250"/>
    </location>
</feature>
<dbReference type="PROSITE" id="PS51459">
    <property type="entry name" value="FIDO"/>
    <property type="match status" value="1"/>
</dbReference>
<feature type="compositionally biased region" description="Basic residues" evidence="1">
    <location>
        <begin position="209"/>
        <end position="223"/>
    </location>
</feature>
<reference evidence="3 4" key="1">
    <citation type="submission" date="2021-01" db="EMBL/GenBank/DDBJ databases">
        <title>Actinoplanes sp. nov. LDG1-06 isolated from lichen.</title>
        <authorList>
            <person name="Saeng-In P."/>
            <person name="Phongsopitanun W."/>
            <person name="Kanchanasin P."/>
            <person name="Yuki M."/>
            <person name="Kudo T."/>
            <person name="Ohkuma M."/>
            <person name="Tanasupawat S."/>
        </authorList>
    </citation>
    <scope>NUCLEOTIDE SEQUENCE [LARGE SCALE GENOMIC DNA]</scope>
    <source>
        <strain evidence="3 4">LDG1-06</strain>
    </source>
</reference>
<evidence type="ECO:0000313" key="4">
    <source>
        <dbReference type="Proteomes" id="UP000632138"/>
    </source>
</evidence>
<evidence type="ECO:0000256" key="1">
    <source>
        <dbReference type="SAM" id="MobiDB-lite"/>
    </source>
</evidence>
<comment type="caution">
    <text evidence="3">The sequence shown here is derived from an EMBL/GenBank/DDBJ whole genome shotgun (WGS) entry which is preliminary data.</text>
</comment>
<organism evidence="3 4">
    <name type="scientific">Paractinoplanes ovalisporus</name>
    <dbReference type="NCBI Taxonomy" id="2810368"/>
    <lineage>
        <taxon>Bacteria</taxon>
        <taxon>Bacillati</taxon>
        <taxon>Actinomycetota</taxon>
        <taxon>Actinomycetes</taxon>
        <taxon>Micromonosporales</taxon>
        <taxon>Micromonosporaceae</taxon>
        <taxon>Paractinoplanes</taxon>
    </lineage>
</organism>
<proteinExistence type="predicted"/>
<dbReference type="SUPFAM" id="SSF140931">
    <property type="entry name" value="Fic-like"/>
    <property type="match status" value="1"/>
</dbReference>
<dbReference type="Pfam" id="PF02661">
    <property type="entry name" value="Fic"/>
    <property type="match status" value="1"/>
</dbReference>
<dbReference type="InterPro" id="IPR036597">
    <property type="entry name" value="Fido-like_dom_sf"/>
</dbReference>
<feature type="domain" description="Fido" evidence="2">
    <location>
        <begin position="73"/>
        <end position="213"/>
    </location>
</feature>
<dbReference type="RefSeq" id="WP_236045534.1">
    <property type="nucleotide sequence ID" value="NZ_JAENHP010000001.1"/>
</dbReference>
<dbReference type="Proteomes" id="UP000632138">
    <property type="component" value="Unassembled WGS sequence"/>
</dbReference>
<accession>A0ABS2A547</accession>
<gene>
    <name evidence="3" type="ORF">JIG36_05250</name>
</gene>
<sequence length="250" mass="26916">MAAWLHVRSVVPWRDVVPFPRPGLAAPGTSARPAFNATLPAYEAGRPAFDAASPAGEAHFPALDSPALPAFDVAARLTPELTARWNAAVRGIPFAEFRRGPAYAKNGRERYALHADTESRYADCLAETADTRIPVTARAARAYLDVAFFHPYADGNGRLAGLVLQFVLAREGIELDDLAPILTTVRRADDAEGAAGLARMVHGTAEATRRRRARRSHPSHPPHRPNPPHPSDPSDSSHPSLTEPVAPLAD</sequence>
<protein>
    <submittedName>
        <fullName evidence="3">Fic family protein</fullName>
    </submittedName>
</protein>
<name>A0ABS2A547_9ACTN</name>
<dbReference type="Gene3D" id="1.10.3290.10">
    <property type="entry name" value="Fido-like domain"/>
    <property type="match status" value="1"/>
</dbReference>
<dbReference type="EMBL" id="JAENHP010000001">
    <property type="protein sequence ID" value="MBM2614965.1"/>
    <property type="molecule type" value="Genomic_DNA"/>
</dbReference>
<evidence type="ECO:0000313" key="3">
    <source>
        <dbReference type="EMBL" id="MBM2614965.1"/>
    </source>
</evidence>
<keyword evidence="4" id="KW-1185">Reference proteome</keyword>
<evidence type="ECO:0000259" key="2">
    <source>
        <dbReference type="PROSITE" id="PS51459"/>
    </source>
</evidence>
<dbReference type="InterPro" id="IPR003812">
    <property type="entry name" value="Fido"/>
</dbReference>